<dbReference type="GO" id="GO:0061136">
    <property type="term" value="P:regulation of proteasomal protein catabolic process"/>
    <property type="evidence" value="ECO:0007669"/>
    <property type="project" value="TreeGrafter"/>
</dbReference>
<feature type="region of interest" description="Disordered" evidence="7">
    <location>
        <begin position="690"/>
        <end position="760"/>
    </location>
</feature>
<dbReference type="GO" id="GO:0004843">
    <property type="term" value="F:cysteine-type deubiquitinase activity"/>
    <property type="evidence" value="ECO:0007669"/>
    <property type="project" value="UniProtKB-EC"/>
</dbReference>
<dbReference type="Pfam" id="PF00443">
    <property type="entry name" value="UCH"/>
    <property type="match status" value="1"/>
</dbReference>
<keyword evidence="6" id="KW-0788">Thiol protease</keyword>
<comment type="catalytic activity">
    <reaction evidence="1">
        <text>Thiol-dependent hydrolysis of ester, thioester, amide, peptide and isopeptide bonds formed by the C-terminal Gly of ubiquitin (a 76-residue protein attached to proteins as an intracellular targeting signal).</text>
        <dbReference type="EC" id="3.4.19.12"/>
    </reaction>
</comment>
<feature type="compositionally biased region" description="Basic and acidic residues" evidence="7">
    <location>
        <begin position="1154"/>
        <end position="1163"/>
    </location>
</feature>
<evidence type="ECO:0000256" key="2">
    <source>
        <dbReference type="ARBA" id="ARBA00012759"/>
    </source>
</evidence>
<proteinExistence type="predicted"/>
<feature type="domain" description="USP" evidence="8">
    <location>
        <begin position="591"/>
        <end position="1148"/>
    </location>
</feature>
<dbReference type="InterPro" id="IPR018200">
    <property type="entry name" value="USP_CS"/>
</dbReference>
<dbReference type="PANTHER" id="PTHR43982:SF6">
    <property type="entry name" value="UBIQUITIN CARBOXYL-TERMINAL HYDROLASE 2-RELATED"/>
    <property type="match status" value="1"/>
</dbReference>
<reference evidence="9" key="2">
    <citation type="submission" date="2023-05" db="EMBL/GenBank/DDBJ databases">
        <authorList>
            <consortium name="Lawrence Berkeley National Laboratory"/>
            <person name="Steindorff A."/>
            <person name="Hensen N."/>
            <person name="Bonometti L."/>
            <person name="Westerberg I."/>
            <person name="Brannstrom I.O."/>
            <person name="Guillou S."/>
            <person name="Cros-Aarteil S."/>
            <person name="Calhoun S."/>
            <person name="Haridas S."/>
            <person name="Kuo A."/>
            <person name="Mondo S."/>
            <person name="Pangilinan J."/>
            <person name="Riley R."/>
            <person name="Labutti K."/>
            <person name="Andreopoulos B."/>
            <person name="Lipzen A."/>
            <person name="Chen C."/>
            <person name="Yanf M."/>
            <person name="Daum C."/>
            <person name="Ng V."/>
            <person name="Clum A."/>
            <person name="Ohm R."/>
            <person name="Martin F."/>
            <person name="Silar P."/>
            <person name="Natvig D."/>
            <person name="Lalanne C."/>
            <person name="Gautier V."/>
            <person name="Ament-Velasquez S.L."/>
            <person name="Kruys A."/>
            <person name="Hutchinson M.I."/>
            <person name="Powell A.J."/>
            <person name="Barry K."/>
            <person name="Miller A.N."/>
            <person name="Grigoriev I.V."/>
            <person name="Debuchy R."/>
            <person name="Gladieux P."/>
            <person name="Thoren M.H."/>
            <person name="Johannesson H."/>
        </authorList>
    </citation>
    <scope>NUCLEOTIDE SEQUENCE</scope>
    <source>
        <strain evidence="9">PSN293</strain>
    </source>
</reference>
<dbReference type="GO" id="GO:0043161">
    <property type="term" value="P:proteasome-mediated ubiquitin-dependent protein catabolic process"/>
    <property type="evidence" value="ECO:0007669"/>
    <property type="project" value="InterPro"/>
</dbReference>
<evidence type="ECO:0000256" key="1">
    <source>
        <dbReference type="ARBA" id="ARBA00000707"/>
    </source>
</evidence>
<name>A0AAN6YGX4_9PEZI</name>
<keyword evidence="3" id="KW-0645">Protease</keyword>
<feature type="region of interest" description="Disordered" evidence="7">
    <location>
        <begin position="1194"/>
        <end position="1233"/>
    </location>
</feature>
<dbReference type="InterPro" id="IPR028889">
    <property type="entry name" value="USP"/>
</dbReference>
<reference evidence="9" key="1">
    <citation type="journal article" date="2023" name="Mol. Phylogenet. Evol.">
        <title>Genome-scale phylogeny and comparative genomics of the fungal order Sordariales.</title>
        <authorList>
            <person name="Hensen N."/>
            <person name="Bonometti L."/>
            <person name="Westerberg I."/>
            <person name="Brannstrom I.O."/>
            <person name="Guillou S."/>
            <person name="Cros-Aarteil S."/>
            <person name="Calhoun S."/>
            <person name="Haridas S."/>
            <person name="Kuo A."/>
            <person name="Mondo S."/>
            <person name="Pangilinan J."/>
            <person name="Riley R."/>
            <person name="LaButti K."/>
            <person name="Andreopoulos B."/>
            <person name="Lipzen A."/>
            <person name="Chen C."/>
            <person name="Yan M."/>
            <person name="Daum C."/>
            <person name="Ng V."/>
            <person name="Clum A."/>
            <person name="Steindorff A."/>
            <person name="Ohm R.A."/>
            <person name="Martin F."/>
            <person name="Silar P."/>
            <person name="Natvig D.O."/>
            <person name="Lalanne C."/>
            <person name="Gautier V."/>
            <person name="Ament-Velasquez S.L."/>
            <person name="Kruys A."/>
            <person name="Hutchinson M.I."/>
            <person name="Powell A.J."/>
            <person name="Barry K."/>
            <person name="Miller A.N."/>
            <person name="Grigoriev I.V."/>
            <person name="Debuchy R."/>
            <person name="Gladieux P."/>
            <person name="Hiltunen Thoren M."/>
            <person name="Johannesson H."/>
        </authorList>
    </citation>
    <scope>NUCLEOTIDE SEQUENCE</scope>
    <source>
        <strain evidence="9">PSN293</strain>
    </source>
</reference>
<dbReference type="InterPro" id="IPR025305">
    <property type="entry name" value="UCH_repeat_domain"/>
</dbReference>
<keyword evidence="4" id="KW-0833">Ubl conjugation pathway</keyword>
<sequence length="1233" mass="138453">MSATRRSYTEETGGRLASLAIDDWLSGHLDEWTDFKCPELRRPTARHPSEPGTSHDLIVVPSQTNPGPGTQTWITSMCRYCRYHFIFTITTDTTSSDLTDKHPMHHFIRRSSPGALTPTTDKLYPLESITHFQCSYCSTKVTIEVSSPRLKPDWVDKLLDKERAQQALAKAKAQDPDRFTDAGRNDFMIKNGAKNLNKYLKDILSKDSDPKEDSDPKAQKRISFRNKNYMVQFGEELKPMFEHLGFKVHQDDNAESFWIPPKLLPQEKDGVTDLRSERAFYEDVRSEVQSYLEENPPSDSPVVKPQASARELIEEALSCKPIVDSDYSPVPENEKQDLRTLGASVNRWTCDSILEYAFERQVSVAPKKSKLFVEALVRLAGQRLSSYNLQEFAATKASLLTTETEPERSIKQAYDHFHYDRNVDFEDSELIQHYALWRRQNAWQSHVGRKHLLAIGKDRKSDSIVEAAYYADEMDTTEAYNMLSSPPDASIDGIAAQAISSIENDGLDRTLAIMALDVISKDRAGSGEDRVFFDNTLSEIRAKCGSTRYFPPGLTNLRNTGYLNSGEDRVPSDNTLSELQATGGSTRNLPPGLTNIGNTCYLNSIVQYLYSVKAVRDLVLKLKRDPLEPNEQKLQALLDRHSSKLKPRTAFVGHEFALELKALFQAMENSTNSFVTPQQRLAEAAVLRPDEMHETSQEAPAVPKPPAAPTRAPPLPPRKGESADTKVSIETVLEGSETASDVSSQTLVNQTDDETSSVVVERDAPNPTIKKSKRTVKELAERLNKSDVRGTRQMDLAEVLGWVCEHLSTAFEVEQLENEEPGNVADPIKEAIFSGLVEYHQSITDASTWEETPTTYASVQAWPAAEGSRDIYQALGQSFNLEVMSVGQGEFREKFNTIERPAPNFHIYIQRTATLVKNTNPIDIPDKLYLDRFMDSCHADVELQRANKRVVDIDTRINELNANRTQGSNGKPASQDTSSVQLEDIDEFLLGEDLGGSAPDREDILTPPLKELFGYANIDITSLSDTAEHNKVEAGSDAAVGQSEAPIEPSRSDIAEFWNDEVEEMQALVGKKKEISDKMKKEVEYRLHAVFCHRGGHAAGHYWVWIHDFERNDWLLYNDRNVTVHPWEHVHQQISTTGDPYYLAYVRARDISNHVDMPLRRTETQSPTPPGGQTETQSKIPLGPQQQELLGLFHTPTPKDTHMDDVEEAPTTEHLEHAPMFGDNGQSHPAPAA</sequence>
<dbReference type="EC" id="3.4.19.12" evidence="2"/>
<dbReference type="Pfam" id="PF13446">
    <property type="entry name" value="RPT"/>
    <property type="match status" value="1"/>
</dbReference>
<dbReference type="PROSITE" id="PS50235">
    <property type="entry name" value="USP_3"/>
    <property type="match status" value="1"/>
</dbReference>
<evidence type="ECO:0000256" key="6">
    <source>
        <dbReference type="ARBA" id="ARBA00022807"/>
    </source>
</evidence>
<dbReference type="GO" id="GO:0016579">
    <property type="term" value="P:protein deubiquitination"/>
    <property type="evidence" value="ECO:0007669"/>
    <property type="project" value="InterPro"/>
</dbReference>
<dbReference type="PANTHER" id="PTHR43982">
    <property type="entry name" value="UBIQUITIN CARBOXYL-TERMINAL HYDROLASE"/>
    <property type="match status" value="1"/>
</dbReference>
<dbReference type="AlphaFoldDB" id="A0AAN6YGX4"/>
<keyword evidence="5 9" id="KW-0378">Hydrolase</keyword>
<feature type="compositionally biased region" description="Pro residues" evidence="7">
    <location>
        <begin position="702"/>
        <end position="717"/>
    </location>
</feature>
<dbReference type="InterPro" id="IPR001394">
    <property type="entry name" value="Peptidase_C19_UCH"/>
</dbReference>
<evidence type="ECO:0000313" key="10">
    <source>
        <dbReference type="Proteomes" id="UP001301769"/>
    </source>
</evidence>
<accession>A0AAN6YGX4</accession>
<evidence type="ECO:0000256" key="7">
    <source>
        <dbReference type="SAM" id="MobiDB-lite"/>
    </source>
</evidence>
<evidence type="ECO:0000256" key="4">
    <source>
        <dbReference type="ARBA" id="ARBA00022786"/>
    </source>
</evidence>
<protein>
    <recommendedName>
        <fullName evidence="2">ubiquitinyl hydrolase 1</fullName>
        <ecNumber evidence="2">3.4.19.12</ecNumber>
    </recommendedName>
</protein>
<evidence type="ECO:0000259" key="8">
    <source>
        <dbReference type="PROSITE" id="PS50235"/>
    </source>
</evidence>
<dbReference type="Gene3D" id="3.90.70.10">
    <property type="entry name" value="Cysteine proteinases"/>
    <property type="match status" value="1"/>
</dbReference>
<evidence type="ECO:0000313" key="9">
    <source>
        <dbReference type="EMBL" id="KAK4218385.1"/>
    </source>
</evidence>
<dbReference type="PROSITE" id="PS00972">
    <property type="entry name" value="USP_1"/>
    <property type="match status" value="1"/>
</dbReference>
<keyword evidence="10" id="KW-1185">Reference proteome</keyword>
<dbReference type="PROSITE" id="PS00973">
    <property type="entry name" value="USP_2"/>
    <property type="match status" value="1"/>
</dbReference>
<gene>
    <name evidence="9" type="ORF">QBC37DRAFT_395744</name>
</gene>
<feature type="compositionally biased region" description="Polar residues" evidence="7">
    <location>
        <begin position="737"/>
        <end position="750"/>
    </location>
</feature>
<dbReference type="InterPro" id="IPR044635">
    <property type="entry name" value="UBP14-like"/>
</dbReference>
<organism evidence="9 10">
    <name type="scientific">Rhypophila decipiens</name>
    <dbReference type="NCBI Taxonomy" id="261697"/>
    <lineage>
        <taxon>Eukaryota</taxon>
        <taxon>Fungi</taxon>
        <taxon>Dikarya</taxon>
        <taxon>Ascomycota</taxon>
        <taxon>Pezizomycotina</taxon>
        <taxon>Sordariomycetes</taxon>
        <taxon>Sordariomycetidae</taxon>
        <taxon>Sordariales</taxon>
        <taxon>Naviculisporaceae</taxon>
        <taxon>Rhypophila</taxon>
    </lineage>
</organism>
<feature type="region of interest" description="Disordered" evidence="7">
    <location>
        <begin position="1154"/>
        <end position="1179"/>
    </location>
</feature>
<dbReference type="InterPro" id="IPR038765">
    <property type="entry name" value="Papain-like_cys_pep_sf"/>
</dbReference>
<evidence type="ECO:0000256" key="5">
    <source>
        <dbReference type="ARBA" id="ARBA00022801"/>
    </source>
</evidence>
<feature type="region of interest" description="Disordered" evidence="7">
    <location>
        <begin position="43"/>
        <end position="65"/>
    </location>
</feature>
<comment type="caution">
    <text evidence="9">The sequence shown here is derived from an EMBL/GenBank/DDBJ whole genome shotgun (WGS) entry which is preliminary data.</text>
</comment>
<evidence type="ECO:0000256" key="3">
    <source>
        <dbReference type="ARBA" id="ARBA00022670"/>
    </source>
</evidence>
<dbReference type="EMBL" id="MU858053">
    <property type="protein sequence ID" value="KAK4218385.1"/>
    <property type="molecule type" value="Genomic_DNA"/>
</dbReference>
<dbReference type="SUPFAM" id="SSF54001">
    <property type="entry name" value="Cysteine proteinases"/>
    <property type="match status" value="1"/>
</dbReference>
<dbReference type="GO" id="GO:0070628">
    <property type="term" value="F:proteasome binding"/>
    <property type="evidence" value="ECO:0007669"/>
    <property type="project" value="TreeGrafter"/>
</dbReference>
<dbReference type="Proteomes" id="UP001301769">
    <property type="component" value="Unassembled WGS sequence"/>
</dbReference>